<feature type="coiled-coil region" evidence="1">
    <location>
        <begin position="128"/>
        <end position="162"/>
    </location>
</feature>
<gene>
    <name evidence="4" type="ordered locus">Cyan7822_6704</name>
</gene>
<evidence type="ECO:0000313" key="5">
    <source>
        <dbReference type="Proteomes" id="UP000008206"/>
    </source>
</evidence>
<dbReference type="EMBL" id="CP002202">
    <property type="protein sequence ID" value="ADN18649.1"/>
    <property type="molecule type" value="Genomic_DNA"/>
</dbReference>
<sequence length="415" mass="46422">MGQLIKSLLCVLAFGLVLGGEPGRVYADDNYSPIIIAQVPPPSPPVSPTPSPPVTPRSPSSTNNQQAPSNNNNNQARANSSQNTMNFLISLLLLEGFVILGFKGIEVFYNQRKMVDIGKTISEAINKLLEIPQRIEELNQTVKELKNQQTTIENTVKQQLNDKIPEPIKVEILMEQVSKNIKQAVKENLDEQFKNIIPLVIKNLKDDSEFVEIIAQAVVSKLPEDFKKDSEERKEDPQTDLDESNLLSETDENSRDSDSGASDEANSETESEESSTSSSTVAVSSSEEQNVVNKYNDKVDFKESKIEVTTTKDTELEARTGREYLAILTCNSEETKMYWIIKGTEGYYLVPRHDKKFNDHQMKSVQNLFECEGYIEEITNLSNFRLKKPAKVSVMSSGETWVLDNDGKGLLDFSG</sequence>
<evidence type="ECO:0000313" key="4">
    <source>
        <dbReference type="EMBL" id="ADN18649.1"/>
    </source>
</evidence>
<evidence type="ECO:0000256" key="2">
    <source>
        <dbReference type="SAM" id="MobiDB-lite"/>
    </source>
</evidence>
<reference evidence="5" key="1">
    <citation type="journal article" date="2011" name="MBio">
        <title>Novel metabolic attributes of the genus Cyanothece, comprising a group of unicellular nitrogen-fixing Cyanobacteria.</title>
        <authorList>
            <person name="Bandyopadhyay A."/>
            <person name="Elvitigala T."/>
            <person name="Welsh E."/>
            <person name="Stockel J."/>
            <person name="Liberton M."/>
            <person name="Min H."/>
            <person name="Sherman L.A."/>
            <person name="Pakrasi H.B."/>
        </authorList>
    </citation>
    <scope>NUCLEOTIDE SEQUENCE [LARGE SCALE GENOMIC DNA]</scope>
    <source>
        <strain evidence="5">PCC 7822</strain>
        <plasmid evidence="5">Cy782204</plasmid>
    </source>
</reference>
<proteinExistence type="predicted"/>
<feature type="compositionally biased region" description="Pro residues" evidence="2">
    <location>
        <begin position="39"/>
        <end position="56"/>
    </location>
</feature>
<dbReference type="AlphaFoldDB" id="E0UNW9"/>
<feature type="compositionally biased region" description="Low complexity" evidence="2">
    <location>
        <begin position="274"/>
        <end position="288"/>
    </location>
</feature>
<keyword evidence="3" id="KW-0472">Membrane</keyword>
<keyword evidence="4" id="KW-0614">Plasmid</keyword>
<dbReference type="KEGG" id="cyj:Cyan7822_6704"/>
<organism evidence="4 5">
    <name type="scientific">Gloeothece verrucosa (strain PCC 7822)</name>
    <name type="common">Cyanothece sp. (strain PCC 7822)</name>
    <dbReference type="NCBI Taxonomy" id="497965"/>
    <lineage>
        <taxon>Bacteria</taxon>
        <taxon>Bacillati</taxon>
        <taxon>Cyanobacteriota</taxon>
        <taxon>Cyanophyceae</taxon>
        <taxon>Oscillatoriophycideae</taxon>
        <taxon>Chroococcales</taxon>
        <taxon>Aphanothecaceae</taxon>
        <taxon>Gloeothece</taxon>
        <taxon>Gloeothece verrucosa</taxon>
    </lineage>
</organism>
<evidence type="ECO:0000256" key="1">
    <source>
        <dbReference type="SAM" id="Coils"/>
    </source>
</evidence>
<accession>E0UNW9</accession>
<dbReference type="Proteomes" id="UP000008206">
    <property type="component" value="Plasmid Cy782204"/>
</dbReference>
<feature type="region of interest" description="Disordered" evidence="2">
    <location>
        <begin position="37"/>
        <end position="79"/>
    </location>
</feature>
<feature type="transmembrane region" description="Helical" evidence="3">
    <location>
        <begin position="87"/>
        <end position="109"/>
    </location>
</feature>
<dbReference type="eggNOG" id="COG2319">
    <property type="taxonomic scope" value="Bacteria"/>
</dbReference>
<keyword evidence="1" id="KW-0175">Coiled coil</keyword>
<feature type="region of interest" description="Disordered" evidence="2">
    <location>
        <begin position="227"/>
        <end position="289"/>
    </location>
</feature>
<keyword evidence="3" id="KW-1133">Transmembrane helix</keyword>
<dbReference type="RefSeq" id="WP_013325771.1">
    <property type="nucleotide sequence ID" value="NC_014503.1"/>
</dbReference>
<geneLocation type="plasmid" evidence="4 5">
    <name>Cy782204</name>
</geneLocation>
<evidence type="ECO:0000256" key="3">
    <source>
        <dbReference type="SAM" id="Phobius"/>
    </source>
</evidence>
<feature type="compositionally biased region" description="Basic and acidic residues" evidence="2">
    <location>
        <begin position="227"/>
        <end position="237"/>
    </location>
</feature>
<keyword evidence="3" id="KW-0812">Transmembrane</keyword>
<dbReference type="HOGENOM" id="CLU_661772_0_0_3"/>
<dbReference type="OrthoDB" id="431593at2"/>
<feature type="compositionally biased region" description="Low complexity" evidence="2">
    <location>
        <begin position="57"/>
        <end position="79"/>
    </location>
</feature>
<protein>
    <submittedName>
        <fullName evidence="4">Uncharacterized protein</fullName>
    </submittedName>
</protein>
<name>E0UNW9_GLOV7</name>
<keyword evidence="5" id="KW-1185">Reference proteome</keyword>